<keyword evidence="2" id="KW-0732">Signal</keyword>
<accession>A0AAV0UU86</accession>
<proteinExistence type="predicted"/>
<feature type="region of interest" description="Disordered" evidence="1">
    <location>
        <begin position="116"/>
        <end position="150"/>
    </location>
</feature>
<reference evidence="3" key="1">
    <citation type="submission" date="2022-12" db="EMBL/GenBank/DDBJ databases">
        <authorList>
            <person name="Webb A."/>
        </authorList>
    </citation>
    <scope>NUCLEOTIDE SEQUENCE</scope>
    <source>
        <strain evidence="3">Hp1</strain>
    </source>
</reference>
<comment type="caution">
    <text evidence="3">The sequence shown here is derived from an EMBL/GenBank/DDBJ whole genome shotgun (WGS) entry which is preliminary data.</text>
</comment>
<protein>
    <recommendedName>
        <fullName evidence="5">RxLR effector candidate protein</fullName>
    </recommendedName>
</protein>
<dbReference type="EMBL" id="CANTFL010001445">
    <property type="protein sequence ID" value="CAI5740480.1"/>
    <property type="molecule type" value="Genomic_DNA"/>
</dbReference>
<sequence length="172" mass="18559">MKLLNLNALFLSASLFFAADVAWASDASPEKLDLDSIEDTKSHRRGLLRGPAEERMAPGEPCAEGTARIIREVWPKIESIGMSTETVAENAGHVAIPSASGERINGWGRDHLLEKYGDSKGLDAPQSKEAPSALSSNRTGTREEATATDLTAHDAQQFVQHAHALGQSIQRE</sequence>
<feature type="chain" id="PRO_5043325915" description="RxLR effector candidate protein" evidence="2">
    <location>
        <begin position="25"/>
        <end position="172"/>
    </location>
</feature>
<evidence type="ECO:0000256" key="2">
    <source>
        <dbReference type="SAM" id="SignalP"/>
    </source>
</evidence>
<evidence type="ECO:0000313" key="3">
    <source>
        <dbReference type="EMBL" id="CAI5740480.1"/>
    </source>
</evidence>
<dbReference type="AlphaFoldDB" id="A0AAV0UU86"/>
<evidence type="ECO:0008006" key="5">
    <source>
        <dbReference type="Google" id="ProtNLM"/>
    </source>
</evidence>
<keyword evidence="4" id="KW-1185">Reference proteome</keyword>
<evidence type="ECO:0000256" key="1">
    <source>
        <dbReference type="SAM" id="MobiDB-lite"/>
    </source>
</evidence>
<feature type="signal peptide" evidence="2">
    <location>
        <begin position="1"/>
        <end position="24"/>
    </location>
</feature>
<gene>
    <name evidence="3" type="ORF">HBR001_LOCUS8162</name>
</gene>
<name>A0AAV0UU86_HYABA</name>
<dbReference type="Proteomes" id="UP001162031">
    <property type="component" value="Unassembled WGS sequence"/>
</dbReference>
<organism evidence="3 4">
    <name type="scientific">Hyaloperonospora brassicae</name>
    <name type="common">Brassica downy mildew</name>
    <name type="synonym">Peronospora brassicae</name>
    <dbReference type="NCBI Taxonomy" id="162125"/>
    <lineage>
        <taxon>Eukaryota</taxon>
        <taxon>Sar</taxon>
        <taxon>Stramenopiles</taxon>
        <taxon>Oomycota</taxon>
        <taxon>Peronosporomycetes</taxon>
        <taxon>Peronosporales</taxon>
        <taxon>Peronosporaceae</taxon>
        <taxon>Hyaloperonospora</taxon>
    </lineage>
</organism>
<evidence type="ECO:0000313" key="4">
    <source>
        <dbReference type="Proteomes" id="UP001162031"/>
    </source>
</evidence>